<sequence length="501" mass="52442">MSDIKLIEIPKWGLSMEEGTVTAWRLAEGAGFRKGDLLCEVETSKITNEMEAPFDGVLRRVLARPGQTLPVGAPIAVSAPESVSDDEIERFLARQGTGAQGDTAPVAANGDGASLADPVPARPAAPEPGPAGDTVVPPELRGRTGEDVFATPHARRLGRELGIDLAKVPGSGRDGRISVADVHAAVGAAGGRVAPAPAPPRPTVPGRSSQDDSAVPATPVARRLAARLGINLYDCRATGSRGRVCEADVREAERRFGLTAAPEVPAAPAESGARVETVPLSPMRKEIGRRLQASKQTAPHFRVSVDLEIDELLALRERINATVPKVKLSVNDFLIKACAAALRRVPDVNVQFDESAQAVLRHSAADISVAVALPGGLVTPIVRAAEGKSLAEISAEVHSLVTKAKTGRLRPEEFQGGTFTISNLGMYGVTEFDAIINPPQGAILAVGAGRPCPVVAGGEVVVRTLLTATLSCDHRVIDGALGAEFLRELKRLVESPALMLV</sequence>
<comment type="caution">
    <text evidence="10">The sequence shown here is derived from an EMBL/GenBank/DDBJ whole genome shotgun (WGS) entry which is preliminary data.</text>
</comment>
<evidence type="ECO:0000256" key="2">
    <source>
        <dbReference type="ARBA" id="ARBA00007317"/>
    </source>
</evidence>
<keyword evidence="10" id="KW-0670">Pyruvate</keyword>
<dbReference type="PANTHER" id="PTHR23151:SF90">
    <property type="entry name" value="DIHYDROLIPOYLLYSINE-RESIDUE ACETYLTRANSFERASE COMPONENT OF PYRUVATE DEHYDROGENASE COMPLEX, MITOCHONDRIAL-RELATED"/>
    <property type="match status" value="1"/>
</dbReference>
<dbReference type="FunFam" id="3.30.559.10:FF:000007">
    <property type="entry name" value="Dihydrolipoamide acetyltransferase component of pyruvate dehydrogenase complex"/>
    <property type="match status" value="1"/>
</dbReference>
<comment type="cofactor">
    <cofactor evidence="1 6">
        <name>(R)-lipoate</name>
        <dbReference type="ChEBI" id="CHEBI:83088"/>
    </cofactor>
</comment>
<dbReference type="GO" id="GO:0006086">
    <property type="term" value="P:pyruvate decarboxylation to acetyl-CoA"/>
    <property type="evidence" value="ECO:0007669"/>
    <property type="project" value="InterPro"/>
</dbReference>
<feature type="domain" description="Peripheral subunit-binding (PSBD)" evidence="9">
    <location>
        <begin position="149"/>
        <end position="186"/>
    </location>
</feature>
<organism evidence="10 11">
    <name type="scientific">Amycolatopsis thermoflava</name>
    <dbReference type="NCBI Taxonomy" id="84480"/>
    <lineage>
        <taxon>Bacteria</taxon>
        <taxon>Bacillati</taxon>
        <taxon>Actinomycetota</taxon>
        <taxon>Actinomycetes</taxon>
        <taxon>Pseudonocardiales</taxon>
        <taxon>Pseudonocardiaceae</taxon>
        <taxon>Amycolatopsis</taxon>
        <taxon>Amycolatopsis methanolica group</taxon>
    </lineage>
</organism>
<evidence type="ECO:0000256" key="5">
    <source>
        <dbReference type="ARBA" id="ARBA00023315"/>
    </source>
</evidence>
<dbReference type="GeneID" id="301848278"/>
<dbReference type="AlphaFoldDB" id="A0A3N2H6N9"/>
<dbReference type="InterPro" id="IPR023213">
    <property type="entry name" value="CAT-like_dom_sf"/>
</dbReference>
<keyword evidence="3 6" id="KW-0808">Transferase</keyword>
<dbReference type="InterPro" id="IPR036625">
    <property type="entry name" value="E3-bd_dom_sf"/>
</dbReference>
<dbReference type="Gene3D" id="4.10.320.10">
    <property type="entry name" value="E3-binding domain"/>
    <property type="match status" value="2"/>
</dbReference>
<reference evidence="10 11" key="1">
    <citation type="submission" date="2018-11" db="EMBL/GenBank/DDBJ databases">
        <title>Sequencing the genomes of 1000 actinobacteria strains.</title>
        <authorList>
            <person name="Klenk H.-P."/>
        </authorList>
    </citation>
    <scope>NUCLEOTIDE SEQUENCE [LARGE SCALE GENOMIC DNA]</scope>
    <source>
        <strain evidence="10 11">DSM 44348</strain>
    </source>
</reference>
<dbReference type="PROSITE" id="PS51826">
    <property type="entry name" value="PSBD"/>
    <property type="match status" value="2"/>
</dbReference>
<evidence type="ECO:0000256" key="4">
    <source>
        <dbReference type="ARBA" id="ARBA00022823"/>
    </source>
</evidence>
<dbReference type="Pfam" id="PF00198">
    <property type="entry name" value="2-oxoacid_dh"/>
    <property type="match status" value="1"/>
</dbReference>
<dbReference type="EMBL" id="RKHY01000001">
    <property type="protein sequence ID" value="ROS44592.1"/>
    <property type="molecule type" value="Genomic_DNA"/>
</dbReference>
<dbReference type="InterPro" id="IPR003016">
    <property type="entry name" value="2-oxoA_DH_lipoyl-BS"/>
</dbReference>
<dbReference type="Gene3D" id="3.30.559.10">
    <property type="entry name" value="Chloramphenicol acetyltransferase-like domain"/>
    <property type="match status" value="1"/>
</dbReference>
<dbReference type="InterPro" id="IPR000089">
    <property type="entry name" value="Biotin_lipoyl"/>
</dbReference>
<evidence type="ECO:0000259" key="9">
    <source>
        <dbReference type="PROSITE" id="PS51826"/>
    </source>
</evidence>
<dbReference type="PANTHER" id="PTHR23151">
    <property type="entry name" value="DIHYDROLIPOAMIDE ACETYL/SUCCINYL-TRANSFERASE-RELATED"/>
    <property type="match status" value="1"/>
</dbReference>
<comment type="similarity">
    <text evidence="2 6">Belongs to the 2-oxoacid dehydrogenase family.</text>
</comment>
<gene>
    <name evidence="10" type="ORF">EDD35_7037</name>
</gene>
<dbReference type="RefSeq" id="WP_123686542.1">
    <property type="nucleotide sequence ID" value="NZ_RKHY01000001.1"/>
</dbReference>
<feature type="domain" description="Peripheral subunit-binding (PSBD)" evidence="9">
    <location>
        <begin position="216"/>
        <end position="253"/>
    </location>
</feature>
<keyword evidence="5 6" id="KW-0012">Acyltransferase</keyword>
<proteinExistence type="inferred from homology"/>
<accession>A0A3N2H6N9</accession>
<dbReference type="GO" id="GO:0045254">
    <property type="term" value="C:pyruvate dehydrogenase complex"/>
    <property type="evidence" value="ECO:0007669"/>
    <property type="project" value="InterPro"/>
</dbReference>
<dbReference type="Pfam" id="PF00364">
    <property type="entry name" value="Biotin_lipoyl"/>
    <property type="match status" value="1"/>
</dbReference>
<feature type="region of interest" description="Disordered" evidence="7">
    <location>
        <begin position="191"/>
        <end position="216"/>
    </location>
</feature>
<feature type="region of interest" description="Disordered" evidence="7">
    <location>
        <begin position="95"/>
        <end position="144"/>
    </location>
</feature>
<evidence type="ECO:0000256" key="7">
    <source>
        <dbReference type="SAM" id="MobiDB-lite"/>
    </source>
</evidence>
<dbReference type="SUPFAM" id="SSF52777">
    <property type="entry name" value="CoA-dependent acyltransferases"/>
    <property type="match status" value="1"/>
</dbReference>
<dbReference type="EC" id="2.3.1.-" evidence="6"/>
<dbReference type="PROSITE" id="PS50968">
    <property type="entry name" value="BIOTINYL_LIPOYL"/>
    <property type="match status" value="1"/>
</dbReference>
<dbReference type="SUPFAM" id="SSF51230">
    <property type="entry name" value="Single hybrid motif"/>
    <property type="match status" value="1"/>
</dbReference>
<dbReference type="InterPro" id="IPR011053">
    <property type="entry name" value="Single_hybrid_motif"/>
</dbReference>
<evidence type="ECO:0000256" key="6">
    <source>
        <dbReference type="RuleBase" id="RU003423"/>
    </source>
</evidence>
<dbReference type="Pfam" id="PF02817">
    <property type="entry name" value="E3_binding"/>
    <property type="match status" value="2"/>
</dbReference>
<evidence type="ECO:0000313" key="10">
    <source>
        <dbReference type="EMBL" id="ROS44592.1"/>
    </source>
</evidence>
<dbReference type="PROSITE" id="PS00189">
    <property type="entry name" value="LIPOYL"/>
    <property type="match status" value="1"/>
</dbReference>
<evidence type="ECO:0000259" key="8">
    <source>
        <dbReference type="PROSITE" id="PS50968"/>
    </source>
</evidence>
<dbReference type="Proteomes" id="UP000274843">
    <property type="component" value="Unassembled WGS sequence"/>
</dbReference>
<keyword evidence="11" id="KW-1185">Reference proteome</keyword>
<evidence type="ECO:0000256" key="1">
    <source>
        <dbReference type="ARBA" id="ARBA00001938"/>
    </source>
</evidence>
<dbReference type="SUPFAM" id="SSF47005">
    <property type="entry name" value="Peripheral subunit-binding domain of 2-oxo acid dehydrogenase complex"/>
    <property type="match status" value="2"/>
</dbReference>
<name>A0A3N2H6N9_9PSEU</name>
<dbReference type="InterPro" id="IPR045257">
    <property type="entry name" value="E2/Pdx1"/>
</dbReference>
<evidence type="ECO:0000313" key="11">
    <source>
        <dbReference type="Proteomes" id="UP000274843"/>
    </source>
</evidence>
<feature type="compositionally biased region" description="Pro residues" evidence="7">
    <location>
        <begin position="120"/>
        <end position="129"/>
    </location>
</feature>
<feature type="domain" description="Lipoyl-binding" evidence="8">
    <location>
        <begin position="4"/>
        <end position="79"/>
    </location>
</feature>
<dbReference type="GO" id="GO:0016746">
    <property type="term" value="F:acyltransferase activity"/>
    <property type="evidence" value="ECO:0007669"/>
    <property type="project" value="UniProtKB-KW"/>
</dbReference>
<dbReference type="InterPro" id="IPR001078">
    <property type="entry name" value="2-oxoacid_DH_actylTfrase"/>
</dbReference>
<dbReference type="InterPro" id="IPR004167">
    <property type="entry name" value="PSBD"/>
</dbReference>
<keyword evidence="4 6" id="KW-0450">Lipoyl</keyword>
<protein>
    <recommendedName>
        <fullName evidence="6">Dihydrolipoamide acetyltransferase component of pyruvate dehydrogenase complex</fullName>
        <ecNumber evidence="6">2.3.1.-</ecNumber>
    </recommendedName>
</protein>
<evidence type="ECO:0000256" key="3">
    <source>
        <dbReference type="ARBA" id="ARBA00022679"/>
    </source>
</evidence>
<dbReference type="Gene3D" id="2.40.50.100">
    <property type="match status" value="1"/>
</dbReference>
<dbReference type="CDD" id="cd06849">
    <property type="entry name" value="lipoyl_domain"/>
    <property type="match status" value="1"/>
</dbReference>